<evidence type="ECO:0000313" key="2">
    <source>
        <dbReference type="Proteomes" id="UP000294835"/>
    </source>
</evidence>
<evidence type="ECO:0008006" key="3">
    <source>
        <dbReference type="Google" id="ProtNLM"/>
    </source>
</evidence>
<dbReference type="RefSeq" id="WP_132460087.1">
    <property type="nucleotide sequence ID" value="NZ_SLXP01000001.1"/>
</dbReference>
<dbReference type="Proteomes" id="UP000294835">
    <property type="component" value="Unassembled WGS sequence"/>
</dbReference>
<proteinExistence type="predicted"/>
<keyword evidence="2" id="KW-1185">Reference proteome</keyword>
<accession>A0A4R2Q5Z3</accession>
<dbReference type="Gene3D" id="3.40.50.300">
    <property type="entry name" value="P-loop containing nucleotide triphosphate hydrolases"/>
    <property type="match status" value="1"/>
</dbReference>
<comment type="caution">
    <text evidence="1">The sequence shown here is derived from an EMBL/GenBank/DDBJ whole genome shotgun (WGS) entry which is preliminary data.</text>
</comment>
<sequence length="208" mass="21851">MSGQEWNAGDADLADATILAAASGQVPRFPVIGLAGPQYSGKSTAAKALAGVGFERLRFAAPLKAAFRGLLAELCVAPDRIERMIEGDLKEVPAPELSHRTPRHAMRTLGTEWGRDLMAPDFWVSPMIARASDLLARGVPVAFEDVRFPNEAAAVRALGGIVVMIEGRGGSAAAAHASESFAFEADAVIDNSGCLERLEAQALEIALG</sequence>
<name>A0A4R2Q5Z3_9RHOB</name>
<dbReference type="SUPFAM" id="SSF52540">
    <property type="entry name" value="P-loop containing nucleoside triphosphate hydrolases"/>
    <property type="match status" value="1"/>
</dbReference>
<protein>
    <recommendedName>
        <fullName evidence="3">Dephospho-CoA kinase</fullName>
    </recommendedName>
</protein>
<organism evidence="1 2">
    <name type="scientific">Rhodovulum marinum</name>
    <dbReference type="NCBI Taxonomy" id="320662"/>
    <lineage>
        <taxon>Bacteria</taxon>
        <taxon>Pseudomonadati</taxon>
        <taxon>Pseudomonadota</taxon>
        <taxon>Alphaproteobacteria</taxon>
        <taxon>Rhodobacterales</taxon>
        <taxon>Paracoccaceae</taxon>
        <taxon>Rhodovulum</taxon>
    </lineage>
</organism>
<dbReference type="InterPro" id="IPR027417">
    <property type="entry name" value="P-loop_NTPase"/>
</dbReference>
<reference evidence="1 2" key="1">
    <citation type="submission" date="2019-03" db="EMBL/GenBank/DDBJ databases">
        <title>Genomic Encyclopedia of Type Strains, Phase IV (KMG-IV): sequencing the most valuable type-strain genomes for metagenomic binning, comparative biology and taxonomic classification.</title>
        <authorList>
            <person name="Goeker M."/>
        </authorList>
    </citation>
    <scope>NUCLEOTIDE SEQUENCE [LARGE SCALE GENOMIC DNA]</scope>
    <source>
        <strain evidence="1 2">DSM 18063</strain>
    </source>
</reference>
<dbReference type="EMBL" id="SLXP01000001">
    <property type="protein sequence ID" value="TCP43919.1"/>
    <property type="molecule type" value="Genomic_DNA"/>
</dbReference>
<dbReference type="AlphaFoldDB" id="A0A4R2Q5Z3"/>
<dbReference type="OrthoDB" id="5401711at2"/>
<evidence type="ECO:0000313" key="1">
    <source>
        <dbReference type="EMBL" id="TCP43919.1"/>
    </source>
</evidence>
<gene>
    <name evidence="1" type="ORF">EV662_1012</name>
</gene>